<dbReference type="Pfam" id="PF24032">
    <property type="entry name" value="YQBQ"/>
    <property type="match status" value="1"/>
</dbReference>
<keyword evidence="4" id="KW-1185">Reference proteome</keyword>
<dbReference type="EMBL" id="LZZM01000219">
    <property type="protein sequence ID" value="OOM72925.1"/>
    <property type="molecule type" value="Genomic_DNA"/>
</dbReference>
<evidence type="ECO:0000259" key="2">
    <source>
        <dbReference type="Pfam" id="PF24032"/>
    </source>
</evidence>
<feature type="domain" description="YqbQ/XkdQ" evidence="2">
    <location>
        <begin position="18"/>
        <end position="328"/>
    </location>
</feature>
<reference evidence="3 4" key="1">
    <citation type="submission" date="2016-05" db="EMBL/GenBank/DDBJ databases">
        <title>Microbial solvent formation.</title>
        <authorList>
            <person name="Poehlein A."/>
            <person name="Montoya Solano J.D."/>
            <person name="Flitsch S."/>
            <person name="Krabben P."/>
            <person name="Duerre P."/>
            <person name="Daniel R."/>
        </authorList>
    </citation>
    <scope>NUCLEOTIDE SEQUENCE [LARGE SCALE GENOMIC DNA]</scope>
    <source>
        <strain evidence="3 4">DSM 2619</strain>
    </source>
</reference>
<comment type="caution">
    <text evidence="3">The sequence shown here is derived from an EMBL/GenBank/DDBJ whole genome shotgun (WGS) entry which is preliminary data.</text>
</comment>
<accession>A0A1S8T615</accession>
<dbReference type="OrthoDB" id="2651947at2"/>
<dbReference type="STRING" id="29367.CLPUN_46280"/>
<dbReference type="AlphaFoldDB" id="A0A1S8T615"/>
<evidence type="ECO:0000313" key="4">
    <source>
        <dbReference type="Proteomes" id="UP000190890"/>
    </source>
</evidence>
<evidence type="ECO:0000256" key="1">
    <source>
        <dbReference type="SAM" id="MobiDB-lite"/>
    </source>
</evidence>
<dbReference type="Proteomes" id="UP000190890">
    <property type="component" value="Unassembled WGS sequence"/>
</dbReference>
<dbReference type="RefSeq" id="WP_077849548.1">
    <property type="nucleotide sequence ID" value="NZ_LZZM01000219.1"/>
</dbReference>
<organism evidence="3 4">
    <name type="scientific">Clostridium puniceum</name>
    <dbReference type="NCBI Taxonomy" id="29367"/>
    <lineage>
        <taxon>Bacteria</taxon>
        <taxon>Bacillati</taxon>
        <taxon>Bacillota</taxon>
        <taxon>Clostridia</taxon>
        <taxon>Eubacteriales</taxon>
        <taxon>Clostridiaceae</taxon>
        <taxon>Clostridium</taxon>
    </lineage>
</organism>
<gene>
    <name evidence="3" type="ORF">CLPUN_46280</name>
</gene>
<proteinExistence type="predicted"/>
<evidence type="ECO:0000313" key="3">
    <source>
        <dbReference type="EMBL" id="OOM72925.1"/>
    </source>
</evidence>
<name>A0A1S8T615_9CLOT</name>
<dbReference type="InterPro" id="IPR056937">
    <property type="entry name" value="YqbQ/XkdQ"/>
</dbReference>
<feature type="region of interest" description="Disordered" evidence="1">
    <location>
        <begin position="213"/>
        <end position="233"/>
    </location>
</feature>
<protein>
    <recommendedName>
        <fullName evidence="2">YqbQ/XkdQ domain-containing protein</fullName>
    </recommendedName>
</protein>
<sequence>MDLVLKNKYKLQIVSESVTLKEAIDGIAYTLSISLIETEELANIGISKGDSIELYDYAYQDKNYTKIFCGVIWDIDKDKKNKKISLTGKERTRVIEESEDEYLWSEGQTASQRGTIICNDWGIPIGNFLDTGIGLSKDKRKESLYGMMKKDLKETAQKSGGLYKFRMDTSLNLVELGSNSIIYKLDNIIDDLKEKDSLEGAITQIKVLGKENTSKKGKSSKDSSSTGSGNKQEKELVLSPVIGVFKRNTEGYGTLQKIIDDDKVDDYAKAQSKADCLFSSGESIKSLNCCEDINTLRAGDFVSVYGENICVTEITHTLGSGGKMSLTVMKMEDVRRKFYSE</sequence>